<dbReference type="InterPro" id="IPR051534">
    <property type="entry name" value="CBASS_pafABC_assoc_protein"/>
</dbReference>
<feature type="domain" description="DNA-binding transcriptional repressor CapW C-terminal dimerisation" evidence="2">
    <location>
        <begin position="213"/>
        <end position="282"/>
    </location>
</feature>
<evidence type="ECO:0000259" key="1">
    <source>
        <dbReference type="Pfam" id="PF13280"/>
    </source>
</evidence>
<feature type="domain" description="WYL" evidence="1">
    <location>
        <begin position="126"/>
        <end position="193"/>
    </location>
</feature>
<name>A0A0S4TZY9_RALSL</name>
<dbReference type="Pfam" id="PF26109">
    <property type="entry name" value="WHD_BrxR"/>
    <property type="match status" value="1"/>
</dbReference>
<dbReference type="PANTHER" id="PTHR34580:SF3">
    <property type="entry name" value="PROTEIN PAFB"/>
    <property type="match status" value="1"/>
</dbReference>
<dbReference type="Pfam" id="PF26107">
    <property type="entry name" value="BrxR_CTD"/>
    <property type="match status" value="1"/>
</dbReference>
<dbReference type="PROSITE" id="PS52050">
    <property type="entry name" value="WYL"/>
    <property type="match status" value="1"/>
</dbReference>
<gene>
    <name evidence="4" type="ORF">RUN39_v1_1680004</name>
</gene>
<accession>A0A0S4TZY9</accession>
<dbReference type="InterPro" id="IPR026881">
    <property type="entry name" value="WYL_dom"/>
</dbReference>
<protein>
    <submittedName>
        <fullName evidence="4">Uncharacterized protein</fullName>
    </submittedName>
</protein>
<dbReference type="InterPro" id="IPR059019">
    <property type="entry name" value="WHD_CapW"/>
</dbReference>
<sequence>MAGQDDSIHQRLAMLKLLLVWEGRLNRGRLMELFQLSSNWASVWIREFREQHADWLAWDTKTRSFHATSTAYKAWRASDPRRLADATSLAQYLALVGLPYAGANVAPRQGGLLAAFPDLSTPSPQHFSLLSEAIRLGRAVQLTYRSMQNPEPHERVISPHNLIRAGRRWHVRAYCDTRQGFRDYALGRVVDAKLLPVPASRREQDDEAWLTPVRVRLVAHPDLTPDQESLIRFEYFGSTAARVETCRGALVSYFIQDVRAAVDVKKQRPPDYQLAVANLEEVKPWLFPT</sequence>
<dbReference type="Pfam" id="PF13280">
    <property type="entry name" value="WYL"/>
    <property type="match status" value="1"/>
</dbReference>
<feature type="domain" description="DNA-binding transcriptional repressor CapW winged helix-turn-helix" evidence="3">
    <location>
        <begin position="8"/>
        <end position="69"/>
    </location>
</feature>
<dbReference type="AlphaFoldDB" id="A0A0S4TZY9"/>
<evidence type="ECO:0000259" key="3">
    <source>
        <dbReference type="Pfam" id="PF26109"/>
    </source>
</evidence>
<proteinExistence type="predicted"/>
<dbReference type="InterPro" id="IPR059020">
    <property type="entry name" value="CapW_CTD"/>
</dbReference>
<dbReference type="EMBL" id="LN899819">
    <property type="protein sequence ID" value="CUV15563.1"/>
    <property type="molecule type" value="Genomic_DNA"/>
</dbReference>
<reference evidence="4" key="1">
    <citation type="submission" date="2015-10" db="EMBL/GenBank/DDBJ databases">
        <authorList>
            <person name="Gilbert D.G."/>
        </authorList>
    </citation>
    <scope>NUCLEOTIDE SEQUENCE</scope>
    <source>
        <strain evidence="4">Phyl III-seqv23</strain>
    </source>
</reference>
<evidence type="ECO:0000259" key="2">
    <source>
        <dbReference type="Pfam" id="PF26107"/>
    </source>
</evidence>
<evidence type="ECO:0000313" key="4">
    <source>
        <dbReference type="EMBL" id="CUV15563.1"/>
    </source>
</evidence>
<organism evidence="4">
    <name type="scientific">Ralstonia solanacearum</name>
    <name type="common">Pseudomonas solanacearum</name>
    <dbReference type="NCBI Taxonomy" id="305"/>
    <lineage>
        <taxon>Bacteria</taxon>
        <taxon>Pseudomonadati</taxon>
        <taxon>Pseudomonadota</taxon>
        <taxon>Betaproteobacteria</taxon>
        <taxon>Burkholderiales</taxon>
        <taxon>Burkholderiaceae</taxon>
        <taxon>Ralstonia</taxon>
        <taxon>Ralstonia solanacearum species complex</taxon>
    </lineage>
</organism>
<dbReference type="PANTHER" id="PTHR34580">
    <property type="match status" value="1"/>
</dbReference>